<evidence type="ECO:0000256" key="3">
    <source>
        <dbReference type="ARBA" id="ARBA00022676"/>
    </source>
</evidence>
<keyword evidence="5 9" id="KW-0822">Tryptophan biosynthesis</keyword>
<feature type="binding site" evidence="9">
    <location>
        <position position="78"/>
    </location>
    <ligand>
        <name>anthranilate</name>
        <dbReference type="ChEBI" id="CHEBI:16567"/>
        <label>1</label>
    </ligand>
</feature>
<evidence type="ECO:0000256" key="2">
    <source>
        <dbReference type="ARBA" id="ARBA00022605"/>
    </source>
</evidence>
<comment type="function">
    <text evidence="9">Catalyzes the transfer of the phosphoribosyl group of 5-phosphorylribose-1-pyrophosphate (PRPP) to anthranilate to yield N-(5'-phosphoribosyl)-anthranilate (PRA).</text>
</comment>
<dbReference type="AlphaFoldDB" id="A0A511QY22"/>
<dbReference type="Pfam" id="PF02885">
    <property type="entry name" value="Glycos_trans_3N"/>
    <property type="match status" value="1"/>
</dbReference>
<dbReference type="InterPro" id="IPR000312">
    <property type="entry name" value="Glycosyl_Trfase_fam3"/>
</dbReference>
<feature type="binding site" evidence="9">
    <location>
        <begin position="88"/>
        <end position="91"/>
    </location>
    <ligand>
        <name>5-phospho-alpha-D-ribose 1-diphosphate</name>
        <dbReference type="ChEBI" id="CHEBI:58017"/>
    </ligand>
</feature>
<evidence type="ECO:0000256" key="7">
    <source>
        <dbReference type="ARBA" id="ARBA00052328"/>
    </source>
</evidence>
<dbReference type="Gene3D" id="3.40.1030.10">
    <property type="entry name" value="Nucleoside phosphorylase/phosphoribosyltransferase catalytic domain"/>
    <property type="match status" value="1"/>
</dbReference>
<dbReference type="HAMAP" id="MF_00211">
    <property type="entry name" value="TrpD"/>
    <property type="match status" value="1"/>
</dbReference>
<dbReference type="PANTHER" id="PTHR43285">
    <property type="entry name" value="ANTHRANILATE PHOSPHORIBOSYLTRANSFERASE"/>
    <property type="match status" value="1"/>
</dbReference>
<keyword evidence="9" id="KW-0479">Metal-binding</keyword>
<sequence>MDELKKALLAEPLSQTEAHALMQRIMSGDLTPVQTAGVLMALRTRGETAEEIAGFAAGMREAALRVETRRKPLMDIVGTGGVAPDAFNISTTTCFVVAAGGVAVAKHGNRAASSRSGSFDLLEALGVRIDLPLEKVAEAIETLGLGFLFARNHHPAMRYVAPVRAELGVRTVFNLLGPLTNPAFASLNLVGVSSPGLVEPFARVLRDLGSSRALVVHGRMARGGGLEAIDELVLGENTVAELKDGQIRLYELRPEEVGLPPAPYDAIGGGTAAENAVEARAILSGQQKGPKRDAVALNAGAAFYLAGKASGIAEGVALAQTLLDSGAGLEVLERLVKLTQA</sequence>
<dbReference type="InterPro" id="IPR036320">
    <property type="entry name" value="Glycosyl_Trfase_fam3_N_dom_sf"/>
</dbReference>
<dbReference type="GO" id="GO:0004048">
    <property type="term" value="F:anthranilate phosphoribosyltransferase activity"/>
    <property type="evidence" value="ECO:0007669"/>
    <property type="project" value="UniProtKB-UniRule"/>
</dbReference>
<feature type="binding site" evidence="9">
    <location>
        <position position="231"/>
    </location>
    <ligand>
        <name>Mg(2+)</name>
        <dbReference type="ChEBI" id="CHEBI:18420"/>
        <label>1</label>
    </ligand>
</feature>
<dbReference type="UniPathway" id="UPA00035">
    <property type="reaction ID" value="UER00041"/>
</dbReference>
<gene>
    <name evidence="9 12" type="primary">trpD</name>
    <name evidence="12" type="ORF">MHY01S_04340</name>
</gene>
<evidence type="ECO:0000256" key="8">
    <source>
        <dbReference type="ARBA" id="ARBA00061188"/>
    </source>
</evidence>
<dbReference type="RefSeq" id="WP_119340161.1">
    <property type="nucleotide sequence ID" value="NZ_BJXL01000007.1"/>
</dbReference>
<protein>
    <recommendedName>
        <fullName evidence="9">Anthranilate phosphoribosyltransferase</fullName>
        <ecNumber evidence="9">2.4.2.18</ecNumber>
    </recommendedName>
</protein>
<proteinExistence type="inferred from homology"/>
<keyword evidence="4 9" id="KW-0808">Transferase</keyword>
<reference evidence="12 13" key="1">
    <citation type="submission" date="2019-07" db="EMBL/GenBank/DDBJ databases">
        <title>Whole genome shotgun sequence of Meiothermus hypogaeus NBRC 106114.</title>
        <authorList>
            <person name="Hosoyama A."/>
            <person name="Uohara A."/>
            <person name="Ohji S."/>
            <person name="Ichikawa N."/>
        </authorList>
    </citation>
    <scope>NUCLEOTIDE SEQUENCE [LARGE SCALE GENOMIC DNA]</scope>
    <source>
        <strain evidence="12 13">NBRC 106114</strain>
    </source>
</reference>
<keyword evidence="6 9" id="KW-0057">Aromatic amino acid biosynthesis</keyword>
<feature type="binding site" evidence="9">
    <location>
        <position position="109"/>
    </location>
    <ligand>
        <name>anthranilate</name>
        <dbReference type="ChEBI" id="CHEBI:16567"/>
        <label>1</label>
    </ligand>
</feature>
<dbReference type="FunFam" id="3.40.1030.10:FF:000002">
    <property type="entry name" value="Anthranilate phosphoribosyltransferase"/>
    <property type="match status" value="1"/>
</dbReference>
<keyword evidence="9" id="KW-0460">Magnesium</keyword>
<feature type="binding site" evidence="9">
    <location>
        <position position="90"/>
    </location>
    <ligand>
        <name>Mg(2+)</name>
        <dbReference type="ChEBI" id="CHEBI:18420"/>
        <label>1</label>
    </ligand>
</feature>
<evidence type="ECO:0000313" key="12">
    <source>
        <dbReference type="EMBL" id="GEM82268.1"/>
    </source>
</evidence>
<dbReference type="GO" id="GO:0005829">
    <property type="term" value="C:cytosol"/>
    <property type="evidence" value="ECO:0007669"/>
    <property type="project" value="TreeGrafter"/>
</dbReference>
<feature type="binding site" evidence="9">
    <location>
        <position position="78"/>
    </location>
    <ligand>
        <name>5-phospho-alpha-D-ribose 1-diphosphate</name>
        <dbReference type="ChEBI" id="CHEBI:58017"/>
    </ligand>
</feature>
<feature type="binding site" evidence="9">
    <location>
        <position position="230"/>
    </location>
    <ligand>
        <name>Mg(2+)</name>
        <dbReference type="ChEBI" id="CHEBI:18420"/>
        <label>2</label>
    </ligand>
</feature>
<evidence type="ECO:0000256" key="9">
    <source>
        <dbReference type="HAMAP-Rule" id="MF_00211"/>
    </source>
</evidence>
<comment type="similarity">
    <text evidence="8">In the C-terminal section; belongs to the anthranilate phosphoribosyltransferase family.</text>
</comment>
<comment type="catalytic activity">
    <reaction evidence="7 9">
        <text>N-(5-phospho-beta-D-ribosyl)anthranilate + diphosphate = 5-phospho-alpha-D-ribose 1-diphosphate + anthranilate</text>
        <dbReference type="Rhea" id="RHEA:11768"/>
        <dbReference type="ChEBI" id="CHEBI:16567"/>
        <dbReference type="ChEBI" id="CHEBI:18277"/>
        <dbReference type="ChEBI" id="CHEBI:33019"/>
        <dbReference type="ChEBI" id="CHEBI:58017"/>
        <dbReference type="EC" id="2.4.2.18"/>
    </reaction>
</comment>
<evidence type="ECO:0000256" key="1">
    <source>
        <dbReference type="ARBA" id="ARBA00004907"/>
    </source>
</evidence>
<dbReference type="OrthoDB" id="9806430at2"/>
<feature type="binding site" evidence="9">
    <location>
        <begin position="106"/>
        <end position="114"/>
    </location>
    <ligand>
        <name>5-phospho-alpha-D-ribose 1-diphosphate</name>
        <dbReference type="ChEBI" id="CHEBI:58017"/>
    </ligand>
</feature>
<dbReference type="EMBL" id="BJXL01000007">
    <property type="protein sequence ID" value="GEM82268.1"/>
    <property type="molecule type" value="Genomic_DNA"/>
</dbReference>
<comment type="cofactor">
    <cofactor evidence="9">
        <name>Mg(2+)</name>
        <dbReference type="ChEBI" id="CHEBI:18420"/>
    </cofactor>
    <text evidence="9">Binds 2 magnesium ions per monomer.</text>
</comment>
<feature type="binding site" evidence="9">
    <location>
        <position position="118"/>
    </location>
    <ligand>
        <name>5-phospho-alpha-D-ribose 1-diphosphate</name>
        <dbReference type="ChEBI" id="CHEBI:58017"/>
    </ligand>
</feature>
<dbReference type="Gene3D" id="1.20.970.10">
    <property type="entry name" value="Transferase, Pyrimidine Nucleoside Phosphorylase, Chain C"/>
    <property type="match status" value="1"/>
</dbReference>
<evidence type="ECO:0000256" key="6">
    <source>
        <dbReference type="ARBA" id="ARBA00023141"/>
    </source>
</evidence>
<organism evidence="12 13">
    <name type="scientific">Meiothermus hypogaeus NBRC 106114</name>
    <dbReference type="NCBI Taxonomy" id="1227553"/>
    <lineage>
        <taxon>Bacteria</taxon>
        <taxon>Thermotogati</taxon>
        <taxon>Deinococcota</taxon>
        <taxon>Deinococci</taxon>
        <taxon>Thermales</taxon>
        <taxon>Thermaceae</taxon>
        <taxon>Meiothermus</taxon>
    </lineage>
</organism>
<evidence type="ECO:0000256" key="5">
    <source>
        <dbReference type="ARBA" id="ARBA00022822"/>
    </source>
</evidence>
<dbReference type="InterPro" id="IPR035902">
    <property type="entry name" value="Nuc_phospho_transferase"/>
</dbReference>
<feature type="binding site" evidence="9">
    <location>
        <position position="164"/>
    </location>
    <ligand>
        <name>anthranilate</name>
        <dbReference type="ChEBI" id="CHEBI:16567"/>
        <label>2</label>
    </ligand>
</feature>
<comment type="subunit">
    <text evidence="9">Homodimer.</text>
</comment>
<evidence type="ECO:0000259" key="11">
    <source>
        <dbReference type="Pfam" id="PF02885"/>
    </source>
</evidence>
<evidence type="ECO:0000313" key="13">
    <source>
        <dbReference type="Proteomes" id="UP000321197"/>
    </source>
</evidence>
<comment type="caution">
    <text evidence="9">Lacks conserved residue(s) required for the propagation of feature annotation.</text>
</comment>
<dbReference type="GO" id="GO:0000287">
    <property type="term" value="F:magnesium ion binding"/>
    <property type="evidence" value="ECO:0007669"/>
    <property type="project" value="UniProtKB-UniRule"/>
</dbReference>
<dbReference type="SUPFAM" id="SSF52418">
    <property type="entry name" value="Nucleoside phosphorylase/phosphoribosyltransferase catalytic domain"/>
    <property type="match status" value="1"/>
</dbReference>
<dbReference type="PANTHER" id="PTHR43285:SF2">
    <property type="entry name" value="ANTHRANILATE PHOSPHORIBOSYLTRANSFERASE"/>
    <property type="match status" value="1"/>
</dbReference>
<dbReference type="InterPro" id="IPR005940">
    <property type="entry name" value="Anthranilate_Pribosyl_Tfrase"/>
</dbReference>
<dbReference type="Pfam" id="PF00591">
    <property type="entry name" value="Glycos_transf_3"/>
    <property type="match status" value="1"/>
</dbReference>
<keyword evidence="2 9" id="KW-0028">Amino-acid biosynthesis</keyword>
<evidence type="ECO:0000259" key="10">
    <source>
        <dbReference type="Pfam" id="PF00591"/>
    </source>
</evidence>
<dbReference type="EC" id="2.4.2.18" evidence="9"/>
<keyword evidence="3 9" id="KW-0328">Glycosyltransferase</keyword>
<feature type="domain" description="Glycosyl transferase family 3" evidence="10">
    <location>
        <begin position="71"/>
        <end position="327"/>
    </location>
</feature>
<dbReference type="Proteomes" id="UP000321197">
    <property type="component" value="Unassembled WGS sequence"/>
</dbReference>
<dbReference type="SUPFAM" id="SSF47648">
    <property type="entry name" value="Nucleoside phosphorylase/phosphoribosyltransferase N-terminal domain"/>
    <property type="match status" value="1"/>
</dbReference>
<dbReference type="GO" id="GO:0000162">
    <property type="term" value="P:L-tryptophan biosynthetic process"/>
    <property type="evidence" value="ECO:0007669"/>
    <property type="project" value="UniProtKB-UniRule"/>
</dbReference>
<name>A0A511QY22_9DEIN</name>
<feature type="binding site" evidence="9">
    <location>
        <position position="231"/>
    </location>
    <ligand>
        <name>Mg(2+)</name>
        <dbReference type="ChEBI" id="CHEBI:18420"/>
        <label>2</label>
    </ligand>
</feature>
<evidence type="ECO:0000256" key="4">
    <source>
        <dbReference type="ARBA" id="ARBA00022679"/>
    </source>
</evidence>
<dbReference type="InterPro" id="IPR017459">
    <property type="entry name" value="Glycosyl_Trfase_fam3_N_dom"/>
</dbReference>
<dbReference type="NCBIfam" id="TIGR01245">
    <property type="entry name" value="trpD"/>
    <property type="match status" value="1"/>
</dbReference>
<comment type="caution">
    <text evidence="12">The sequence shown here is derived from an EMBL/GenBank/DDBJ whole genome shotgun (WGS) entry which is preliminary data.</text>
</comment>
<comment type="similarity">
    <text evidence="9">Belongs to the anthranilate phosphoribosyltransferase family.</text>
</comment>
<comment type="pathway">
    <text evidence="1 9">Amino-acid biosynthesis; L-tryptophan biosynthesis; L-tryptophan from chorismate: step 2/5.</text>
</comment>
<accession>A0A511QY22</accession>
<feature type="domain" description="Glycosyl transferase family 3 N-terminal" evidence="11">
    <location>
        <begin position="4"/>
        <end position="63"/>
    </location>
</feature>